<dbReference type="Pfam" id="PF13519">
    <property type="entry name" value="VWA_2"/>
    <property type="match status" value="1"/>
</dbReference>
<feature type="domain" description="VWFA" evidence="2">
    <location>
        <begin position="391"/>
        <end position="655"/>
    </location>
</feature>
<dbReference type="InterPro" id="IPR008964">
    <property type="entry name" value="Invasin/intimin_cell_adhesion"/>
</dbReference>
<dbReference type="InterPro" id="IPR036465">
    <property type="entry name" value="vWFA_dom_sf"/>
</dbReference>
<dbReference type="Proteomes" id="UP001237207">
    <property type="component" value="Unassembled WGS sequence"/>
</dbReference>
<dbReference type="PANTHER" id="PTHR10579">
    <property type="entry name" value="CALCIUM-ACTIVATED CHLORIDE CHANNEL REGULATOR"/>
    <property type="match status" value="1"/>
</dbReference>
<dbReference type="EMBL" id="JAUSUC010000072">
    <property type="protein sequence ID" value="MDQ0216751.1"/>
    <property type="molecule type" value="Genomic_DNA"/>
</dbReference>
<dbReference type="RefSeq" id="WP_307258831.1">
    <property type="nucleotide sequence ID" value="NZ_JAUSUC010000072.1"/>
</dbReference>
<protein>
    <recommendedName>
        <fullName evidence="2">VWFA domain-containing protein</fullName>
    </recommendedName>
</protein>
<organism evidence="3 4">
    <name type="scientific">Oikeobacillus pervagus</name>
    <dbReference type="NCBI Taxonomy" id="1325931"/>
    <lineage>
        <taxon>Bacteria</taxon>
        <taxon>Bacillati</taxon>
        <taxon>Bacillota</taxon>
        <taxon>Bacilli</taxon>
        <taxon>Bacillales</taxon>
        <taxon>Bacillaceae</taxon>
        <taxon>Oikeobacillus</taxon>
    </lineage>
</organism>
<gene>
    <name evidence="3" type="ORF">J2S13_003235</name>
</gene>
<dbReference type="SMART" id="SM00327">
    <property type="entry name" value="VWA"/>
    <property type="match status" value="2"/>
</dbReference>
<comment type="caution">
    <text evidence="3">The sequence shown here is derived from an EMBL/GenBank/DDBJ whole genome shotgun (WGS) entry which is preliminary data.</text>
</comment>
<dbReference type="SMART" id="SM00635">
    <property type="entry name" value="BID_2"/>
    <property type="match status" value="1"/>
</dbReference>
<dbReference type="InterPro" id="IPR002035">
    <property type="entry name" value="VWF_A"/>
</dbReference>
<dbReference type="Gene3D" id="2.60.40.1080">
    <property type="match status" value="1"/>
</dbReference>
<dbReference type="PANTHER" id="PTHR10579:SF43">
    <property type="entry name" value="ZINC FINGER (C3HC4-TYPE RING FINGER) FAMILY PROTEIN"/>
    <property type="match status" value="1"/>
</dbReference>
<dbReference type="Pfam" id="PF02368">
    <property type="entry name" value="Big_2"/>
    <property type="match status" value="1"/>
</dbReference>
<dbReference type="Gene3D" id="3.40.50.410">
    <property type="entry name" value="von Willebrand factor, type A domain"/>
    <property type="match status" value="2"/>
</dbReference>
<dbReference type="SUPFAM" id="SSF49373">
    <property type="entry name" value="Invasin/intimin cell-adhesion fragments"/>
    <property type="match status" value="1"/>
</dbReference>
<evidence type="ECO:0000259" key="2">
    <source>
        <dbReference type="PROSITE" id="PS50234"/>
    </source>
</evidence>
<feature type="domain" description="VWFA" evidence="2">
    <location>
        <begin position="73"/>
        <end position="253"/>
    </location>
</feature>
<dbReference type="InterPro" id="IPR003343">
    <property type="entry name" value="Big_2"/>
</dbReference>
<evidence type="ECO:0000256" key="1">
    <source>
        <dbReference type="SAM" id="MobiDB-lite"/>
    </source>
</evidence>
<proteinExistence type="predicted"/>
<name>A0AAJ1WLY7_9BACI</name>
<accession>A0AAJ1WLY7</accession>
<dbReference type="SUPFAM" id="SSF53300">
    <property type="entry name" value="vWA-like"/>
    <property type="match status" value="2"/>
</dbReference>
<keyword evidence="4" id="KW-1185">Reference proteome</keyword>
<dbReference type="InterPro" id="IPR051266">
    <property type="entry name" value="CLCR"/>
</dbReference>
<feature type="region of interest" description="Disordered" evidence="1">
    <location>
        <begin position="1263"/>
        <end position="1282"/>
    </location>
</feature>
<sequence>MKRRIFRYSIFMAILFLLTSSLINPQILKAAEQSNIDFSVIPSASEYVLDSSGKAEGHLNIDILSKEMETESDVVIMYDTSAHMVKDQLIKGQSKKKAGEEILDNIIQFFEHNQFGNDISFIPFDGKVIENKIVHGLTNIKKMSIQYSDKSRNNNLKDSLLDTNHWISTHLKTTTQKKLILITEGKKTVHNHMEGIGTILKKNHISLYPIALSDNNENANHFQNLAAESQGKALFYKKDQDLTRFLQEIMKGKKKDHSNISGKVILDLSDFKGKVEVTPTHNAEIHDQMIHIPFNLSENELQKKWSLPIIFKKEGTYIFDKIKLVLNDGEIMTHPSVTIVVNKGDELGVEIMAKPSQEKVVKPVDQNAEGSIDFHITPKGEEKKIRRKPVDVVFVFDKSGSMDEIGRRPEKLRSAKDAMTAAIQYFKENAGPSDRFAFIPFDQQIDERYKINLSTKDQLSSILFNVNNIKANGGTNYTDPLREARKMLENSSNDKNIVFLTDGKPMTATSKEQVQYNKGVKDCFRLFFNCKRDEVSEEKFVFFDLQFRSKGSLSTKVYFYDGNSIVTDATVNLHDTFYNMKTLSKDKKKVTQLIKQKGLEEAYRLASSQIKLYSVGFGNDQSELDSSYLQTLSSATGAFAKKASEGNVSDVFMNISESINAHKLDTEIRVDLRPFEGKVKVQEGSGIRVENGIAYFNHRFIYEYMKGTPNPIDLTLPLEFTKEGEYTFNDIYYTYTGPNDKQSMPIKVDPITIIVSPEAPPTLKGTMELQGEVNTVDNMIKEKGGKGNYFNVDYTLSPGGLSDHKVVGKLTSIHIIQPLPEGIMVNPAPNIAERVRNGQREAVVTVNKDISYSSGKFTPEQVSAMLSLRAEWALNNIKMPLATIEYTDSRFGKSSHTIPPSQEVLNNKVRLSSFDQTAYDGYSNGILKKVDSKNNQVMAETEYPNPYGFKAKAVKELEWLFDSNHKAIRITYYDDDQAIAYLVPDIEMTGARTGNTIGDYAKVQENVYVSLNQLVAGKGTKYYYQVENNTGNSTWKEFDLNTKILLNVPGKNTIKVKSRGGFSIDEYMVSKTVIIEKLVEEIKVDPSFIELNVNESKTIKITVLPEDALNKDYTAEVKDDKVVEFDPKENVIIGKAPGETKIIFTANDDSKVKAKITIKVTDPFIPLESIRFKEVIYRLKPNHSRKEVMQYLIFNPDKATYQEIQHVTSSNENVIKIVEQDGKWYIQQTGQLGYATVTVTAVKKDRNGKIITDGKEIKDSAVFEVEEQTTSPPSKDRLEGKW</sequence>
<evidence type="ECO:0000313" key="4">
    <source>
        <dbReference type="Proteomes" id="UP001237207"/>
    </source>
</evidence>
<dbReference type="PROSITE" id="PS50234">
    <property type="entry name" value="VWFA"/>
    <property type="match status" value="2"/>
</dbReference>
<dbReference type="CDD" id="cd00198">
    <property type="entry name" value="vWFA"/>
    <property type="match status" value="1"/>
</dbReference>
<reference evidence="3" key="1">
    <citation type="submission" date="2023-07" db="EMBL/GenBank/DDBJ databases">
        <title>Genomic Encyclopedia of Type Strains, Phase IV (KMG-IV): sequencing the most valuable type-strain genomes for metagenomic binning, comparative biology and taxonomic classification.</title>
        <authorList>
            <person name="Goeker M."/>
        </authorList>
    </citation>
    <scope>NUCLEOTIDE SEQUENCE</scope>
    <source>
        <strain evidence="3">DSM 23947</strain>
    </source>
</reference>
<evidence type="ECO:0000313" key="3">
    <source>
        <dbReference type="EMBL" id="MDQ0216751.1"/>
    </source>
</evidence>